<feature type="domain" description="3-deoxy-D-manno-octulosonic-acid transferase N-terminal" evidence="9">
    <location>
        <begin position="37"/>
        <end position="206"/>
    </location>
</feature>
<dbReference type="GO" id="GO:0043842">
    <property type="term" value="F:Kdo transferase activity"/>
    <property type="evidence" value="ECO:0007669"/>
    <property type="project" value="UniProtKB-EC"/>
</dbReference>
<comment type="similarity">
    <text evidence="8">Belongs to the glycosyltransferase group 1 family.</text>
</comment>
<proteinExistence type="inferred from homology"/>
<dbReference type="Pfam" id="PF04413">
    <property type="entry name" value="Glycos_transf_N"/>
    <property type="match status" value="1"/>
</dbReference>
<dbReference type="GO" id="GO:0009245">
    <property type="term" value="P:lipid A biosynthetic process"/>
    <property type="evidence" value="ECO:0007669"/>
    <property type="project" value="TreeGrafter"/>
</dbReference>
<dbReference type="InterPro" id="IPR038107">
    <property type="entry name" value="Glycos_transf_N_sf"/>
</dbReference>
<keyword evidence="11" id="KW-1185">Reference proteome</keyword>
<dbReference type="Gene3D" id="3.40.50.11720">
    <property type="entry name" value="3-Deoxy-D-manno-octulosonic-acid transferase, N-terminal domain"/>
    <property type="match status" value="1"/>
</dbReference>
<dbReference type="EC" id="2.4.99.12" evidence="2 8"/>
<evidence type="ECO:0000256" key="8">
    <source>
        <dbReference type="RuleBase" id="RU365103"/>
    </source>
</evidence>
<evidence type="ECO:0000256" key="6">
    <source>
        <dbReference type="ARBA" id="ARBA00049183"/>
    </source>
</evidence>
<dbReference type="GO" id="GO:0009244">
    <property type="term" value="P:lipopolysaccharide core region biosynthetic process"/>
    <property type="evidence" value="ECO:0007669"/>
    <property type="project" value="UniProtKB-UniRule"/>
</dbReference>
<name>A0A8J6Q099_9FLAO</name>
<dbReference type="UniPathway" id="UPA00958"/>
<evidence type="ECO:0000256" key="7">
    <source>
        <dbReference type="PIRSR" id="PIRSR639901-1"/>
    </source>
</evidence>
<comment type="subcellular location">
    <subcellularLocation>
        <location evidence="8">Cell membrane</location>
    </subcellularLocation>
</comment>
<keyword evidence="4 8" id="KW-0808">Transferase</keyword>
<keyword evidence="8" id="KW-0472">Membrane</keyword>
<comment type="pathway">
    <text evidence="1 8">Bacterial outer membrane biogenesis; LPS core biosynthesis.</text>
</comment>
<dbReference type="PANTHER" id="PTHR42755">
    <property type="entry name" value="3-DEOXY-MANNO-OCTULOSONATE CYTIDYLYLTRANSFERASE"/>
    <property type="match status" value="1"/>
</dbReference>
<comment type="catalytic activity">
    <reaction evidence="6 8">
        <text>lipid IVA (E. coli) + CMP-3-deoxy-beta-D-manno-octulosonate = alpha-Kdo-(2-&gt;6)-lipid IVA (E. coli) + CMP + H(+)</text>
        <dbReference type="Rhea" id="RHEA:28066"/>
        <dbReference type="ChEBI" id="CHEBI:15378"/>
        <dbReference type="ChEBI" id="CHEBI:58603"/>
        <dbReference type="ChEBI" id="CHEBI:60364"/>
        <dbReference type="ChEBI" id="CHEBI:60377"/>
        <dbReference type="ChEBI" id="CHEBI:85987"/>
        <dbReference type="EC" id="2.4.99.12"/>
    </reaction>
</comment>
<evidence type="ECO:0000256" key="5">
    <source>
        <dbReference type="ARBA" id="ARBA00031445"/>
    </source>
</evidence>
<keyword evidence="8" id="KW-1003">Cell membrane</keyword>
<accession>A0A8J6Q099</accession>
<organism evidence="10 11">
    <name type="scientific">Aestuariibaculum sediminum</name>
    <dbReference type="NCBI Taxonomy" id="2770637"/>
    <lineage>
        <taxon>Bacteria</taxon>
        <taxon>Pseudomonadati</taxon>
        <taxon>Bacteroidota</taxon>
        <taxon>Flavobacteriia</taxon>
        <taxon>Flavobacteriales</taxon>
        <taxon>Flavobacteriaceae</taxon>
    </lineage>
</organism>
<comment type="function">
    <text evidence="8">Involved in lipopolysaccharide (LPS) biosynthesis. Catalyzes the transfer of 3-deoxy-D-manno-octulosonate (Kdo) residue(s) from CMP-Kdo to lipid IV(A), the tetraacyldisaccharide-1,4'-bisphosphate precursor of lipid A.</text>
</comment>
<evidence type="ECO:0000256" key="3">
    <source>
        <dbReference type="ARBA" id="ARBA00019077"/>
    </source>
</evidence>
<evidence type="ECO:0000256" key="2">
    <source>
        <dbReference type="ARBA" id="ARBA00012621"/>
    </source>
</evidence>
<reference evidence="10 11" key="1">
    <citation type="submission" date="2020-09" db="EMBL/GenBank/DDBJ databases">
        <title>TT11 complete genome.</title>
        <authorList>
            <person name="Wu Z."/>
        </authorList>
    </citation>
    <scope>NUCLEOTIDE SEQUENCE [LARGE SCALE GENOMIC DNA]</scope>
    <source>
        <strain evidence="10 11">TT11</strain>
    </source>
</reference>
<sequence length="411" mass="46599">MGFIYNIGIKLAETVLPCIAPFNQKIKKGVVGRRETFSVLKENLYSNDKTLWFHCASLGEYEQGLPVFKALREHYKAHKIVLSFFSPSGYEIRKNSPIADIVVYLPLDSKRNAKRFIDLIKPELTVFVKYDIWPNFLSEIKKHNFKSILISAAFRPNQTYFNFYGKHFRNALFSFEHIFTQNENSKTLLRAIGYDNVTVSGDTRFDRVSSQLEMDNTLNFIEQFKQNKLCVVAGSTWPEGEALFINFINKHALNDIKFIIAPHNIKPNQIANLKDKLKVKCVLFSEKESASLDTAKVFIVDTIGILTKIYNYADVAYVGGALGSTGLHNTLEPAVFGVPIIIGNHYDKFPEANALIENGGTFSISNQQEFNTILTRLIENKKDRELAGSKNATFIKSHKGAVNTITQYLNI</sequence>
<evidence type="ECO:0000256" key="4">
    <source>
        <dbReference type="ARBA" id="ARBA00022679"/>
    </source>
</evidence>
<dbReference type="GO" id="GO:0005886">
    <property type="term" value="C:plasma membrane"/>
    <property type="evidence" value="ECO:0007669"/>
    <property type="project" value="UniProtKB-SubCell"/>
</dbReference>
<evidence type="ECO:0000259" key="9">
    <source>
        <dbReference type="Pfam" id="PF04413"/>
    </source>
</evidence>
<dbReference type="InterPro" id="IPR007507">
    <property type="entry name" value="Glycos_transf_N"/>
</dbReference>
<evidence type="ECO:0000313" key="11">
    <source>
        <dbReference type="Proteomes" id="UP000600588"/>
    </source>
</evidence>
<gene>
    <name evidence="10" type="ORF">ICJ83_12660</name>
</gene>
<protein>
    <recommendedName>
        <fullName evidence="3 8">3-deoxy-D-manno-octulosonic acid transferase</fullName>
        <shortName evidence="8">Kdo transferase</shortName>
        <ecNumber evidence="2 8">2.4.99.12</ecNumber>
    </recommendedName>
    <alternativeName>
        <fullName evidence="5 8">Lipid IV(A) 3-deoxy-D-manno-octulosonic acid transferase</fullName>
    </alternativeName>
</protein>
<dbReference type="EMBL" id="JACVXB010000005">
    <property type="protein sequence ID" value="MBD0832988.1"/>
    <property type="molecule type" value="Genomic_DNA"/>
</dbReference>
<feature type="active site" description="Proton acceptor" evidence="7">
    <location>
        <position position="60"/>
    </location>
</feature>
<dbReference type="AlphaFoldDB" id="A0A8J6Q099"/>
<evidence type="ECO:0000256" key="1">
    <source>
        <dbReference type="ARBA" id="ARBA00004713"/>
    </source>
</evidence>
<evidence type="ECO:0000313" key="10">
    <source>
        <dbReference type="EMBL" id="MBD0832988.1"/>
    </source>
</evidence>
<dbReference type="Gene3D" id="3.40.50.2000">
    <property type="entry name" value="Glycogen Phosphorylase B"/>
    <property type="match status" value="1"/>
</dbReference>
<dbReference type="Proteomes" id="UP000600588">
    <property type="component" value="Unassembled WGS sequence"/>
</dbReference>
<dbReference type="InterPro" id="IPR039901">
    <property type="entry name" value="Kdotransferase"/>
</dbReference>
<comment type="caution">
    <text evidence="10">The sequence shown here is derived from an EMBL/GenBank/DDBJ whole genome shotgun (WGS) entry which is preliminary data.</text>
</comment>
<dbReference type="PANTHER" id="PTHR42755:SF1">
    <property type="entry name" value="3-DEOXY-D-MANNO-OCTULOSONIC ACID TRANSFERASE, MITOCHONDRIAL-RELATED"/>
    <property type="match status" value="1"/>
</dbReference>
<keyword evidence="8" id="KW-0448">Lipopolysaccharide biosynthesis</keyword>